<dbReference type="PANTHER" id="PTHR24276:SF91">
    <property type="entry name" value="AT26814P-RELATED"/>
    <property type="match status" value="1"/>
</dbReference>
<evidence type="ECO:0000256" key="6">
    <source>
        <dbReference type="ARBA" id="ARBA00023157"/>
    </source>
</evidence>
<protein>
    <recommendedName>
        <fullName evidence="8">trypsin</fullName>
        <ecNumber evidence="8">3.4.21.4</ecNumber>
    </recommendedName>
</protein>
<keyword evidence="4" id="KW-0378">Hydrolase</keyword>
<evidence type="ECO:0000256" key="4">
    <source>
        <dbReference type="ARBA" id="ARBA00022801"/>
    </source>
</evidence>
<dbReference type="PANTHER" id="PTHR24276">
    <property type="entry name" value="POLYSERASE-RELATED"/>
    <property type="match status" value="1"/>
</dbReference>
<accession>A0ABM4TNT9</accession>
<dbReference type="SMART" id="SM00020">
    <property type="entry name" value="Tryp_SPc"/>
    <property type="match status" value="1"/>
</dbReference>
<evidence type="ECO:0000256" key="1">
    <source>
        <dbReference type="ARBA" id="ARBA00004239"/>
    </source>
</evidence>
<keyword evidence="11" id="KW-1185">Reference proteome</keyword>
<evidence type="ECO:0000256" key="3">
    <source>
        <dbReference type="ARBA" id="ARBA00022729"/>
    </source>
</evidence>
<reference evidence="12" key="1">
    <citation type="submission" date="2025-08" db="UniProtKB">
        <authorList>
            <consortium name="RefSeq"/>
        </authorList>
    </citation>
    <scope>IDENTIFICATION</scope>
</reference>
<evidence type="ECO:0000259" key="10">
    <source>
        <dbReference type="PROSITE" id="PS50240"/>
    </source>
</evidence>
<dbReference type="InterPro" id="IPR050430">
    <property type="entry name" value="Peptidase_S1"/>
</dbReference>
<dbReference type="InterPro" id="IPR043504">
    <property type="entry name" value="Peptidase_S1_PA_chymotrypsin"/>
</dbReference>
<dbReference type="Gene3D" id="2.40.10.10">
    <property type="entry name" value="Trypsin-like serine proteases"/>
    <property type="match status" value="1"/>
</dbReference>
<evidence type="ECO:0000256" key="5">
    <source>
        <dbReference type="ARBA" id="ARBA00022825"/>
    </source>
</evidence>
<comment type="catalytic activity">
    <reaction evidence="7">
        <text>Preferential cleavage: Arg-|-Xaa, Lys-|-Xaa.</text>
        <dbReference type="EC" id="3.4.21.4"/>
    </reaction>
</comment>
<evidence type="ECO:0000256" key="7">
    <source>
        <dbReference type="ARBA" id="ARBA00036320"/>
    </source>
</evidence>
<keyword evidence="2" id="KW-0645">Protease</keyword>
<keyword evidence="6" id="KW-1015">Disulfide bond</keyword>
<dbReference type="RefSeq" id="XP_070851652.1">
    <property type="nucleotide sequence ID" value="XM_070995551.1"/>
</dbReference>
<dbReference type="PROSITE" id="PS50240">
    <property type="entry name" value="TRYPSIN_DOM"/>
    <property type="match status" value="1"/>
</dbReference>
<organism evidence="11 12">
    <name type="scientific">Drosophila suzukii</name>
    <name type="common">Spotted-wing drosophila fruit fly</name>
    <dbReference type="NCBI Taxonomy" id="28584"/>
    <lineage>
        <taxon>Eukaryota</taxon>
        <taxon>Metazoa</taxon>
        <taxon>Ecdysozoa</taxon>
        <taxon>Arthropoda</taxon>
        <taxon>Hexapoda</taxon>
        <taxon>Insecta</taxon>
        <taxon>Pterygota</taxon>
        <taxon>Neoptera</taxon>
        <taxon>Endopterygota</taxon>
        <taxon>Diptera</taxon>
        <taxon>Brachycera</taxon>
        <taxon>Muscomorpha</taxon>
        <taxon>Ephydroidea</taxon>
        <taxon>Drosophilidae</taxon>
        <taxon>Drosophila</taxon>
        <taxon>Sophophora</taxon>
    </lineage>
</organism>
<dbReference type="InterPro" id="IPR001254">
    <property type="entry name" value="Trypsin_dom"/>
</dbReference>
<evidence type="ECO:0000313" key="12">
    <source>
        <dbReference type="RefSeq" id="XP_070851652.1"/>
    </source>
</evidence>
<dbReference type="Proteomes" id="UP001652628">
    <property type="component" value="Chromosome 3"/>
</dbReference>
<dbReference type="Pfam" id="PF00089">
    <property type="entry name" value="Trypsin"/>
    <property type="match status" value="1"/>
</dbReference>
<feature type="domain" description="Peptidase S1" evidence="10">
    <location>
        <begin position="53"/>
        <end position="261"/>
    </location>
</feature>
<feature type="signal peptide" evidence="9">
    <location>
        <begin position="1"/>
        <end position="19"/>
    </location>
</feature>
<evidence type="ECO:0000256" key="2">
    <source>
        <dbReference type="ARBA" id="ARBA00022670"/>
    </source>
</evidence>
<evidence type="ECO:0000256" key="8">
    <source>
        <dbReference type="ARBA" id="ARBA00038868"/>
    </source>
</evidence>
<evidence type="ECO:0000256" key="9">
    <source>
        <dbReference type="SAM" id="SignalP"/>
    </source>
</evidence>
<keyword evidence="3 9" id="KW-0732">Signal</keyword>
<evidence type="ECO:0000313" key="11">
    <source>
        <dbReference type="Proteomes" id="UP001652628"/>
    </source>
</evidence>
<dbReference type="GeneID" id="139352894"/>
<dbReference type="InterPro" id="IPR009003">
    <property type="entry name" value="Peptidase_S1_PA"/>
</dbReference>
<sequence length="308" mass="35875">MPKFVLFVLLAAELWPLQAWSFVYPYRINEFTPPERRWWKGPKYNTGTGFGGWLFRIHHGSAGPICGASYYAPYIMLTSANCIHEHRYDLDGTVVQPTYTHQPYDVYVDTIHTPPYFTHYGTFQDLAVVRLMETVQGRTTEFIKLCNRTIKDNMQMTSYGWGFDSAGLQTSDTRSFVVPVENIQSCRNKLSKTNIRLSSTTFCVTHPRDPRKCRYDGGAPLTYGTELCGVASYGPLCKYTNQPGIYTDINKMTKFIEDTAYKIKNGLLNRETRGNDRKTRWWYKQYKNKNRKKLKRIIALKKEEYDYQ</sequence>
<dbReference type="SUPFAM" id="SSF50494">
    <property type="entry name" value="Trypsin-like serine proteases"/>
    <property type="match status" value="1"/>
</dbReference>
<feature type="chain" id="PRO_5047197641" description="trypsin" evidence="9">
    <location>
        <begin position="20"/>
        <end position="308"/>
    </location>
</feature>
<dbReference type="EC" id="3.4.21.4" evidence="8"/>
<proteinExistence type="predicted"/>
<comment type="subcellular location">
    <subcellularLocation>
        <location evidence="1">Secreted</location>
        <location evidence="1">Extracellular space</location>
    </subcellularLocation>
</comment>
<keyword evidence="5" id="KW-0720">Serine protease</keyword>
<name>A0ABM4TNT9_DROSZ</name>
<gene>
    <name evidence="12" type="primary">LOC139352894</name>
</gene>